<gene>
    <name evidence="1" type="ORF">EI77_01507</name>
</gene>
<keyword evidence="2" id="KW-1185">Reference proteome</keyword>
<dbReference type="EMBL" id="SOCA01000002">
    <property type="protein sequence ID" value="TDU73040.1"/>
    <property type="molecule type" value="Genomic_DNA"/>
</dbReference>
<dbReference type="SUPFAM" id="SSF51604">
    <property type="entry name" value="Enolase C-terminal domain-like"/>
    <property type="match status" value="1"/>
</dbReference>
<dbReference type="Gene3D" id="3.20.20.120">
    <property type="entry name" value="Enolase-like C-terminal domain"/>
    <property type="match status" value="1"/>
</dbReference>
<dbReference type="RefSeq" id="WP_133794220.1">
    <property type="nucleotide sequence ID" value="NZ_SOCA01000002.1"/>
</dbReference>
<dbReference type="InterPro" id="IPR029017">
    <property type="entry name" value="Enolase-like_N"/>
</dbReference>
<evidence type="ECO:0000313" key="1">
    <source>
        <dbReference type="EMBL" id="TDU73040.1"/>
    </source>
</evidence>
<dbReference type="Proteomes" id="UP000295662">
    <property type="component" value="Unassembled WGS sequence"/>
</dbReference>
<protein>
    <submittedName>
        <fullName evidence="1">L-alanine-DL-glutamate epimerase-like enolase superfamily enzyme</fullName>
    </submittedName>
</protein>
<dbReference type="OrthoDB" id="7809546at2"/>
<proteinExistence type="predicted"/>
<reference evidence="1 2" key="1">
    <citation type="submission" date="2019-03" db="EMBL/GenBank/DDBJ databases">
        <title>Genomic Encyclopedia of Archaeal and Bacterial Type Strains, Phase II (KMG-II): from individual species to whole genera.</title>
        <authorList>
            <person name="Goeker M."/>
        </authorList>
    </citation>
    <scope>NUCLEOTIDE SEQUENCE [LARGE SCALE GENOMIC DNA]</scope>
    <source>
        <strain evidence="1 2">ATCC 25309</strain>
    </source>
</reference>
<evidence type="ECO:0000313" key="2">
    <source>
        <dbReference type="Proteomes" id="UP000295662"/>
    </source>
</evidence>
<dbReference type="SUPFAM" id="SSF54826">
    <property type="entry name" value="Enolase N-terminal domain-like"/>
    <property type="match status" value="1"/>
</dbReference>
<name>A0A4R7S3R5_9BACT</name>
<sequence>MQFQIQDVRFHVLPMRTRFPFKYGIASMSALPHLFVTAILSVDGKPVSGMASEGLPPKWFTKDPATSFELDLAEMLAVIQNASRLARLASAAPIRYFPWWQELYQEQARWAAVKQIPSLLANLGVSLMERAVLDGLCKASSTPLHRLLGSESLAIQLGDIHDELRGIHVQDVLSPQPLSSIAIRHTVGLGDPLRSKDIPADEQLHDGLPHALDESIRAYGLSYFKIKVCGQSETDLPRLREITAILTEECGSHFHITLDGNEQFENLAAFREFYEALRADATLSPLFQNLLLIEQPLHRNHALKDDVAVSLAEWHDGPGVIIDESDSALSDLPRGLALGYSGTSHKNCKGIIKGLANAALLKTRAGQTKRPLILSGEDLANVGPMALLQDLAMMAALGVTHVERNGHHYFRGLSMHSEAVQNDALKCHPDLYRQHSAGFPTLDIQKGRLNLGSVNAAPFGCGIDLNTDALLPLNTWIKEGGMAQL</sequence>
<dbReference type="AlphaFoldDB" id="A0A4R7S3R5"/>
<accession>A0A4R7S3R5</accession>
<dbReference type="InterPro" id="IPR036849">
    <property type="entry name" value="Enolase-like_C_sf"/>
</dbReference>
<comment type="caution">
    <text evidence="1">The sequence shown here is derived from an EMBL/GenBank/DDBJ whole genome shotgun (WGS) entry which is preliminary data.</text>
</comment>
<organism evidence="1 2">
    <name type="scientific">Prosthecobacter fusiformis</name>
    <dbReference type="NCBI Taxonomy" id="48464"/>
    <lineage>
        <taxon>Bacteria</taxon>
        <taxon>Pseudomonadati</taxon>
        <taxon>Verrucomicrobiota</taxon>
        <taxon>Verrucomicrobiia</taxon>
        <taxon>Verrucomicrobiales</taxon>
        <taxon>Verrucomicrobiaceae</taxon>
        <taxon>Prosthecobacter</taxon>
    </lineage>
</organism>